<organism evidence="1 2">
    <name type="scientific">Azotobacter chroococcum</name>
    <dbReference type="NCBI Taxonomy" id="353"/>
    <lineage>
        <taxon>Bacteria</taxon>
        <taxon>Pseudomonadati</taxon>
        <taxon>Pseudomonadota</taxon>
        <taxon>Gammaproteobacteria</taxon>
        <taxon>Pseudomonadales</taxon>
        <taxon>Pseudomonadaceae</taxon>
        <taxon>Azotobacter</taxon>
    </lineage>
</organism>
<dbReference type="AlphaFoldDB" id="A0A4R1PKU7"/>
<reference evidence="1 2" key="1">
    <citation type="submission" date="2019-03" db="EMBL/GenBank/DDBJ databases">
        <title>Genomic Encyclopedia of Type Strains, Phase IV (KMG-IV): sequencing the most valuable type-strain genomes for metagenomic binning, comparative biology and taxonomic classification.</title>
        <authorList>
            <person name="Goeker M."/>
        </authorList>
    </citation>
    <scope>NUCLEOTIDE SEQUENCE [LARGE SCALE GENOMIC DNA]</scope>
    <source>
        <strain evidence="1 2">DSM 2286</strain>
    </source>
</reference>
<dbReference type="Proteomes" id="UP000295169">
    <property type="component" value="Unassembled WGS sequence"/>
</dbReference>
<evidence type="ECO:0000313" key="1">
    <source>
        <dbReference type="EMBL" id="TCL29669.1"/>
    </source>
</evidence>
<proteinExistence type="predicted"/>
<protein>
    <submittedName>
        <fullName evidence="1">Uncharacterized protein</fullName>
    </submittedName>
</protein>
<comment type="caution">
    <text evidence="1">The sequence shown here is derived from an EMBL/GenBank/DDBJ whole genome shotgun (WGS) entry which is preliminary data.</text>
</comment>
<dbReference type="EMBL" id="SMMU01000015">
    <property type="protein sequence ID" value="TCL29669.1"/>
    <property type="molecule type" value="Genomic_DNA"/>
</dbReference>
<accession>A0A4R1PKU7</accession>
<name>A0A4R1PKU7_9GAMM</name>
<evidence type="ECO:0000313" key="2">
    <source>
        <dbReference type="Proteomes" id="UP000295169"/>
    </source>
</evidence>
<gene>
    <name evidence="1" type="ORF">EV691_11535</name>
</gene>
<sequence length="165" mass="18390">MQAVSDMNREYAVKDFIGTIVMASVIAGGFYMQEQDRQESQELHERFATSMVARHDGLIWNTQMAMTCDLEFDGRPGEEGIRRYLACEERMLDPEALNKALALDRQLRSCGGIENPERMTECFAAAVGLSVVKSKVSETESVQWSRAFSPAAPVAAHPLSQVLEK</sequence>